<name>A0A517MSH5_9BACT</name>
<dbReference type="InterPro" id="IPR001865">
    <property type="entry name" value="Ribosomal_uS2"/>
</dbReference>
<dbReference type="Gene3D" id="3.40.50.10490">
    <property type="entry name" value="Glucose-6-phosphate isomerase like protein, domain 1"/>
    <property type="match status" value="1"/>
</dbReference>
<dbReference type="PROSITE" id="PS00963">
    <property type="entry name" value="RIBOSOMAL_S2_2"/>
    <property type="match status" value="1"/>
</dbReference>
<feature type="compositionally biased region" description="Low complexity" evidence="7">
    <location>
        <begin position="231"/>
        <end position="261"/>
    </location>
</feature>
<dbReference type="OrthoDB" id="9808036at2"/>
<dbReference type="CDD" id="cd01425">
    <property type="entry name" value="RPS2"/>
    <property type="match status" value="1"/>
</dbReference>
<dbReference type="EMBL" id="CP036263">
    <property type="protein sequence ID" value="QDS97835.1"/>
    <property type="molecule type" value="Genomic_DNA"/>
</dbReference>
<dbReference type="InterPro" id="IPR018130">
    <property type="entry name" value="Ribosomal_uS2_CS"/>
</dbReference>
<dbReference type="Pfam" id="PF00318">
    <property type="entry name" value="Ribosomal_S2"/>
    <property type="match status" value="1"/>
</dbReference>
<proteinExistence type="inferred from homology"/>
<dbReference type="GO" id="GO:0003735">
    <property type="term" value="F:structural constituent of ribosome"/>
    <property type="evidence" value="ECO:0007669"/>
    <property type="project" value="InterPro"/>
</dbReference>
<dbReference type="PRINTS" id="PR00395">
    <property type="entry name" value="RIBOSOMALS2"/>
</dbReference>
<accession>A0A517MSH5</accession>
<evidence type="ECO:0000256" key="7">
    <source>
        <dbReference type="SAM" id="MobiDB-lite"/>
    </source>
</evidence>
<dbReference type="KEGG" id="amob:HG15A2_11030"/>
<dbReference type="AlphaFoldDB" id="A0A517MSH5"/>
<dbReference type="SUPFAM" id="SSF52313">
    <property type="entry name" value="Ribosomal protein S2"/>
    <property type="match status" value="1"/>
</dbReference>
<evidence type="ECO:0000256" key="3">
    <source>
        <dbReference type="ARBA" id="ARBA00023274"/>
    </source>
</evidence>
<comment type="similarity">
    <text evidence="1 5 6">Belongs to the universal ribosomal protein uS2 family.</text>
</comment>
<sequence length="271" mass="30003">MSSELVKQLVESGVHFGHRSSRWNPKMRPYIYARRNLIHIIDVRETIRGLLRAKKYLADVASRNSLILFVGTKRQARETIQIAADRCGMPFVADRWLGGTLTNFRTIRDRLGRLEELEAILEGEEINSYSKKMQSTLNREYRKIYRNLNGMRTMTRLPECLVVIDPKKEKNAVKEARKLGIATVALTDTDCDPDMVDLPIPGNDDSMRSIELVLKMLSDAIAGGKADSAIASQQQSEGDDASSAAAKAAVDAPKAAEPQADAAKEEAATSA</sequence>
<protein>
    <recommendedName>
        <fullName evidence="4 5">Small ribosomal subunit protein uS2</fullName>
    </recommendedName>
</protein>
<gene>
    <name evidence="5 8" type="primary">rpsB</name>
    <name evidence="8" type="ORF">HG15A2_11030</name>
</gene>
<evidence type="ECO:0000313" key="9">
    <source>
        <dbReference type="Proteomes" id="UP000319852"/>
    </source>
</evidence>
<dbReference type="Gene3D" id="1.10.287.610">
    <property type="entry name" value="Helix hairpin bin"/>
    <property type="match status" value="1"/>
</dbReference>
<dbReference type="PANTHER" id="PTHR12534:SF0">
    <property type="entry name" value="SMALL RIBOSOMAL SUBUNIT PROTEIN US2M"/>
    <property type="match status" value="1"/>
</dbReference>
<dbReference type="NCBIfam" id="TIGR01011">
    <property type="entry name" value="rpsB_bact"/>
    <property type="match status" value="1"/>
</dbReference>
<evidence type="ECO:0000256" key="6">
    <source>
        <dbReference type="RuleBase" id="RU003631"/>
    </source>
</evidence>
<keyword evidence="9" id="KW-1185">Reference proteome</keyword>
<evidence type="ECO:0000313" key="8">
    <source>
        <dbReference type="EMBL" id="QDS97835.1"/>
    </source>
</evidence>
<dbReference type="GO" id="GO:0022627">
    <property type="term" value="C:cytosolic small ribosomal subunit"/>
    <property type="evidence" value="ECO:0007669"/>
    <property type="project" value="TreeGrafter"/>
</dbReference>
<dbReference type="InterPro" id="IPR023591">
    <property type="entry name" value="Ribosomal_uS2_flav_dom_sf"/>
</dbReference>
<feature type="region of interest" description="Disordered" evidence="7">
    <location>
        <begin position="225"/>
        <end position="271"/>
    </location>
</feature>
<evidence type="ECO:0000256" key="5">
    <source>
        <dbReference type="HAMAP-Rule" id="MF_00291"/>
    </source>
</evidence>
<dbReference type="InterPro" id="IPR005706">
    <property type="entry name" value="Ribosomal_uS2_bac/mit/plastid"/>
</dbReference>
<dbReference type="HAMAP" id="MF_00291_B">
    <property type="entry name" value="Ribosomal_uS2_B"/>
    <property type="match status" value="1"/>
</dbReference>
<dbReference type="PANTHER" id="PTHR12534">
    <property type="entry name" value="30S RIBOSOMAL PROTEIN S2 PROKARYOTIC AND ORGANELLAR"/>
    <property type="match status" value="1"/>
</dbReference>
<reference evidence="8 9" key="1">
    <citation type="submission" date="2019-02" db="EMBL/GenBank/DDBJ databases">
        <title>Deep-cultivation of Planctomycetes and their phenomic and genomic characterization uncovers novel biology.</title>
        <authorList>
            <person name="Wiegand S."/>
            <person name="Jogler M."/>
            <person name="Boedeker C."/>
            <person name="Pinto D."/>
            <person name="Vollmers J."/>
            <person name="Rivas-Marin E."/>
            <person name="Kohn T."/>
            <person name="Peeters S.H."/>
            <person name="Heuer A."/>
            <person name="Rast P."/>
            <person name="Oberbeckmann S."/>
            <person name="Bunk B."/>
            <person name="Jeske O."/>
            <person name="Meyerdierks A."/>
            <person name="Storesund J.E."/>
            <person name="Kallscheuer N."/>
            <person name="Luecker S."/>
            <person name="Lage O.M."/>
            <person name="Pohl T."/>
            <person name="Merkel B.J."/>
            <person name="Hornburger P."/>
            <person name="Mueller R.-W."/>
            <person name="Bruemmer F."/>
            <person name="Labrenz M."/>
            <person name="Spormann A.M."/>
            <person name="Op den Camp H."/>
            <person name="Overmann J."/>
            <person name="Amann R."/>
            <person name="Jetten M.S.M."/>
            <person name="Mascher T."/>
            <person name="Medema M.H."/>
            <person name="Devos D.P."/>
            <person name="Kaster A.-K."/>
            <person name="Ovreas L."/>
            <person name="Rohde M."/>
            <person name="Galperin M.Y."/>
            <person name="Jogler C."/>
        </authorList>
    </citation>
    <scope>NUCLEOTIDE SEQUENCE [LARGE SCALE GENOMIC DNA]</scope>
    <source>
        <strain evidence="8 9">HG15A2</strain>
    </source>
</reference>
<keyword evidence="2 5" id="KW-0689">Ribosomal protein</keyword>
<organism evidence="8 9">
    <name type="scientific">Adhaeretor mobilis</name>
    <dbReference type="NCBI Taxonomy" id="1930276"/>
    <lineage>
        <taxon>Bacteria</taxon>
        <taxon>Pseudomonadati</taxon>
        <taxon>Planctomycetota</taxon>
        <taxon>Planctomycetia</taxon>
        <taxon>Pirellulales</taxon>
        <taxon>Lacipirellulaceae</taxon>
        <taxon>Adhaeretor</taxon>
    </lineage>
</organism>
<feature type="compositionally biased region" description="Basic and acidic residues" evidence="7">
    <location>
        <begin position="262"/>
        <end position="271"/>
    </location>
</feature>
<dbReference type="GO" id="GO:0006412">
    <property type="term" value="P:translation"/>
    <property type="evidence" value="ECO:0007669"/>
    <property type="project" value="UniProtKB-UniRule"/>
</dbReference>
<evidence type="ECO:0000256" key="2">
    <source>
        <dbReference type="ARBA" id="ARBA00022980"/>
    </source>
</evidence>
<evidence type="ECO:0000256" key="4">
    <source>
        <dbReference type="ARBA" id="ARBA00035256"/>
    </source>
</evidence>
<dbReference type="RefSeq" id="WP_145058525.1">
    <property type="nucleotide sequence ID" value="NZ_CP036263.1"/>
</dbReference>
<dbReference type="Proteomes" id="UP000319852">
    <property type="component" value="Chromosome"/>
</dbReference>
<evidence type="ECO:0000256" key="1">
    <source>
        <dbReference type="ARBA" id="ARBA00006242"/>
    </source>
</evidence>
<dbReference type="PROSITE" id="PS00962">
    <property type="entry name" value="RIBOSOMAL_S2_1"/>
    <property type="match status" value="1"/>
</dbReference>
<keyword evidence="3 5" id="KW-0687">Ribonucleoprotein</keyword>